<proteinExistence type="predicted"/>
<dbReference type="InterPro" id="IPR045455">
    <property type="entry name" value="NrS-1_pol-like_helicase"/>
</dbReference>
<dbReference type="Proteomes" id="UP000530514">
    <property type="component" value="Unassembled WGS sequence"/>
</dbReference>
<dbReference type="SMART" id="SM00885">
    <property type="entry name" value="D5_N"/>
    <property type="match status" value="1"/>
</dbReference>
<evidence type="ECO:0000256" key="1">
    <source>
        <dbReference type="ARBA" id="ARBA00022741"/>
    </source>
</evidence>
<dbReference type="NCBIfam" id="TIGR01613">
    <property type="entry name" value="primase_Cterm"/>
    <property type="match status" value="1"/>
</dbReference>
<dbReference type="InterPro" id="IPR027417">
    <property type="entry name" value="P-loop_NTPase"/>
</dbReference>
<dbReference type="PANTHER" id="PTHR35372">
    <property type="entry name" value="ATP BINDING PROTEIN-RELATED"/>
    <property type="match status" value="1"/>
</dbReference>
<dbReference type="InterPro" id="IPR014820">
    <property type="entry name" value="PriCT_1"/>
</dbReference>
<dbReference type="SMART" id="SM00943">
    <property type="entry name" value="Prim-Pol"/>
    <property type="match status" value="1"/>
</dbReference>
<keyword evidence="3" id="KW-0347">Helicase</keyword>
<accession>A0A7W2AI35</accession>
<keyword evidence="7" id="KW-1185">Reference proteome</keyword>
<dbReference type="SUPFAM" id="SSF52540">
    <property type="entry name" value="P-loop containing nucleoside triphosphate hydrolases"/>
    <property type="match status" value="1"/>
</dbReference>
<dbReference type="PANTHER" id="PTHR35372:SF2">
    <property type="entry name" value="SF3 HELICASE DOMAIN-CONTAINING PROTEIN"/>
    <property type="match status" value="1"/>
</dbReference>
<dbReference type="InterPro" id="IPR014015">
    <property type="entry name" value="Helicase_SF3_DNA-vir"/>
</dbReference>
<evidence type="ECO:0000256" key="2">
    <source>
        <dbReference type="ARBA" id="ARBA00022801"/>
    </source>
</evidence>
<name>A0A7W2AI35_9BACL</name>
<keyword evidence="1" id="KW-0547">Nucleotide-binding</keyword>
<evidence type="ECO:0000313" key="6">
    <source>
        <dbReference type="EMBL" id="MBA4543822.1"/>
    </source>
</evidence>
<dbReference type="SMART" id="SM00942">
    <property type="entry name" value="PriCT_1"/>
    <property type="match status" value="1"/>
</dbReference>
<dbReference type="InterPro" id="IPR006500">
    <property type="entry name" value="Helicase_put_C_phage/plasmid"/>
</dbReference>
<dbReference type="Pfam" id="PF09250">
    <property type="entry name" value="Prim-Pol"/>
    <property type="match status" value="1"/>
</dbReference>
<dbReference type="AlphaFoldDB" id="A0A7W2AI35"/>
<gene>
    <name evidence="6" type="ORF">H1164_13085</name>
</gene>
<reference evidence="6 7" key="1">
    <citation type="submission" date="2020-07" db="EMBL/GenBank/DDBJ databases">
        <authorList>
            <person name="Feng H."/>
        </authorList>
    </citation>
    <scope>NUCLEOTIDE SEQUENCE [LARGE SCALE GENOMIC DNA]</scope>
    <source>
        <strain evidence="7">s-11</strain>
    </source>
</reference>
<dbReference type="GO" id="GO:0005524">
    <property type="term" value="F:ATP binding"/>
    <property type="evidence" value="ECO:0007669"/>
    <property type="project" value="UniProtKB-KW"/>
</dbReference>
<dbReference type="InterPro" id="IPR015330">
    <property type="entry name" value="DNA_primase/pol_bifunc_N"/>
</dbReference>
<dbReference type="Pfam" id="PF19263">
    <property type="entry name" value="DUF5906"/>
    <property type="match status" value="1"/>
</dbReference>
<evidence type="ECO:0000259" key="5">
    <source>
        <dbReference type="PROSITE" id="PS51206"/>
    </source>
</evidence>
<feature type="domain" description="SF3 helicase" evidence="5">
    <location>
        <begin position="471"/>
        <end position="633"/>
    </location>
</feature>
<dbReference type="Pfam" id="PF08706">
    <property type="entry name" value="D5_N"/>
    <property type="match status" value="1"/>
</dbReference>
<dbReference type="InterPro" id="IPR051620">
    <property type="entry name" value="ORF904-like_C"/>
</dbReference>
<dbReference type="GO" id="GO:0016787">
    <property type="term" value="F:hydrolase activity"/>
    <property type="evidence" value="ECO:0007669"/>
    <property type="project" value="UniProtKB-KW"/>
</dbReference>
<evidence type="ECO:0000256" key="4">
    <source>
        <dbReference type="ARBA" id="ARBA00022840"/>
    </source>
</evidence>
<dbReference type="EMBL" id="JACEIP010000022">
    <property type="protein sequence ID" value="MBA4543822.1"/>
    <property type="molecule type" value="Genomic_DNA"/>
</dbReference>
<keyword evidence="2" id="KW-0378">Hydrolase</keyword>
<dbReference type="Pfam" id="PF08708">
    <property type="entry name" value="PriCT_1"/>
    <property type="match status" value="1"/>
</dbReference>
<dbReference type="PROSITE" id="PS51206">
    <property type="entry name" value="SF3_HELICASE_1"/>
    <property type="match status" value="1"/>
</dbReference>
<dbReference type="InterPro" id="IPR004968">
    <property type="entry name" value="DNA_primase/NTPase_C"/>
</dbReference>
<dbReference type="InterPro" id="IPR014818">
    <property type="entry name" value="Phage/plasmid_primase_P4_C"/>
</dbReference>
<dbReference type="Pfam" id="PF03288">
    <property type="entry name" value="Pox_D5"/>
    <property type="match status" value="1"/>
</dbReference>
<dbReference type="OrthoDB" id="9763644at2"/>
<dbReference type="CDD" id="cd04859">
    <property type="entry name" value="Prim_Pol"/>
    <property type="match status" value="1"/>
</dbReference>
<organism evidence="6 7">
    <name type="scientific">Thermoactinomyces daqus</name>
    <dbReference type="NCBI Taxonomy" id="1329516"/>
    <lineage>
        <taxon>Bacteria</taxon>
        <taxon>Bacillati</taxon>
        <taxon>Bacillota</taxon>
        <taxon>Bacilli</taxon>
        <taxon>Bacillales</taxon>
        <taxon>Thermoactinomycetaceae</taxon>
        <taxon>Thermoactinomyces</taxon>
    </lineage>
</organism>
<dbReference type="Gene3D" id="3.40.50.300">
    <property type="entry name" value="P-loop containing nucleotide triphosphate hydrolases"/>
    <property type="match status" value="1"/>
</dbReference>
<dbReference type="GO" id="GO:0004386">
    <property type="term" value="F:helicase activity"/>
    <property type="evidence" value="ECO:0007669"/>
    <property type="project" value="UniProtKB-KW"/>
</dbReference>
<dbReference type="RefSeq" id="WP_052154004.1">
    <property type="nucleotide sequence ID" value="NZ_JACEIP010000022.1"/>
</dbReference>
<dbReference type="SUPFAM" id="SSF56747">
    <property type="entry name" value="Prim-pol domain"/>
    <property type="match status" value="1"/>
</dbReference>
<sequence length="773" mass="87304">MQNKLEYALYYASLGWQVFPVHEMKDGICSCWKGAECEHPGKHPYWDSETLRKGRNDATDDIDLIRKWWKKWPNANIGIATGHESGLVVLDVDVKGGGFESLKELVGQYGGLPQTVKAITGSNGSHYFFNHPGTFMQSSQNKIAPGIDIRGDGGYVVAAPSNHKSGNFYRWENSPNDIQMADLPGWLLKKIQEGVTKKSEEARSQTSGRVWTKLVDGTEIPEGTRDDSLFRLGCWMRARGASFEDIYATLTAVNQKRVKPPLSDREVLKKAEQAAKYEPGKKESLLDYQDSDSGNAERLVARHGADIRYCIEKDVWLIWDGSKWAEDTHFEIYRRALDTIRAFGQETLEAYNRVVSDLMAQGVTDLKQNEEVKQAIKRINFARASESRHKLESMIGLARTIQGIPISVNDLDQNLHLINLKNGTFNLKEGKLYPHNRNDMITQIANISFDPKAKAPRWEKFIAEIMKNDPDKMDFLQKYAGYCLSGDTSEAKFPIAYGNGANGKSVFNNVLLHVFGDYGMQASSDLIMERKNQNSGAPNPELVQTRGKRLIIISETTDGNSLNEEFVKSATGNDIIRVRDLYGKPFSFRPVAKFILATNHKPLIRGTDDGIWRRLILIPFEEKFEGDRCDPYLEEKLIAEAPGILNWMIEGYKKWSKERLSPSESMVAATQEYRATMDSLGSFLEECCVLGAAEKVGVTELHETYLKWCEESGEPFMNKRMFKKRLEERGFRQGKSGSNRFWVGIGIIDNFPIATNVVPFMGTKSNKMVEGEV</sequence>
<protein>
    <submittedName>
        <fullName evidence="6">Bifunctional DNA primase/polymerase</fullName>
    </submittedName>
</protein>
<evidence type="ECO:0000313" key="7">
    <source>
        <dbReference type="Proteomes" id="UP000530514"/>
    </source>
</evidence>
<evidence type="ECO:0000256" key="3">
    <source>
        <dbReference type="ARBA" id="ARBA00022806"/>
    </source>
</evidence>
<comment type="caution">
    <text evidence="6">The sequence shown here is derived from an EMBL/GenBank/DDBJ whole genome shotgun (WGS) entry which is preliminary data.</text>
</comment>
<keyword evidence="4" id="KW-0067">ATP-binding</keyword>